<name>E9AVY3_LEIMU</name>
<proteinExistence type="predicted"/>
<sequence length="499" mass="52058">MLCIRKLALIDRADPGTVWSYDLKKQWYYGDLVAVRVHDSNEKVLGSTIPDVFAPTSEAGQSTVCASWINEYPEEEPMAPEKAPEESPGEPSPCDSRGEAAIDGSDPPEPTASPVTPGSTTNGFNNLTAPPGGVAAGAKYAEPCSASNPPQPEFPAGGAAESDQTVTSDKPSAAAKTATKAAEDPSVLPTSLAAAPGSSFSEAPTGEGNGAACVPASATPVARKPRFSGCTPISIAEAPKGVLQFQVITVFGTRVAVGEANVQSILEADTSGSPHVQHYAVLIIPVNTNAESASTIHAVLEFSVVVGTTDIATVVSLAASASYAPMSTPLRAGSTCAFSTHTFYFPSKFLSGNGVYIVTNVLCAESLSDNSVHLEFALPEDLKRMHVLPEKKVVLKERGERAYFTCTWDVLSPYVGTATGKDSKRTSAGLHVLIRDGSESRAPFDIELVGEPPSTKAKGVGPYMFFVNHAKVTNNSCNAGDEGILMDILPISLVTRAVA</sequence>
<feature type="compositionally biased region" description="Polar residues" evidence="1">
    <location>
        <begin position="113"/>
        <end position="128"/>
    </location>
</feature>
<dbReference type="Proteomes" id="UP000007259">
    <property type="component" value="Chromosome 22"/>
</dbReference>
<evidence type="ECO:0000256" key="1">
    <source>
        <dbReference type="SAM" id="MobiDB-lite"/>
    </source>
</evidence>
<evidence type="ECO:0000313" key="3">
    <source>
        <dbReference type="Proteomes" id="UP000007259"/>
    </source>
</evidence>
<dbReference type="RefSeq" id="XP_003875605.1">
    <property type="nucleotide sequence ID" value="XM_003875556.1"/>
</dbReference>
<feature type="region of interest" description="Disordered" evidence="1">
    <location>
        <begin position="75"/>
        <end position="211"/>
    </location>
</feature>
<organism evidence="2 3">
    <name type="scientific">Leishmania mexicana (strain MHOM/GT/2001/U1103)</name>
    <dbReference type="NCBI Taxonomy" id="929439"/>
    <lineage>
        <taxon>Eukaryota</taxon>
        <taxon>Discoba</taxon>
        <taxon>Euglenozoa</taxon>
        <taxon>Kinetoplastea</taxon>
        <taxon>Metakinetoplastina</taxon>
        <taxon>Trypanosomatida</taxon>
        <taxon>Trypanosomatidae</taxon>
        <taxon>Leishmaniinae</taxon>
        <taxon>Leishmania</taxon>
    </lineage>
</organism>
<accession>E9AVY3</accession>
<protein>
    <submittedName>
        <fullName evidence="2">Uncharacterized protein</fullName>
    </submittedName>
</protein>
<dbReference type="OrthoDB" id="273250at2759"/>
<dbReference type="VEuPathDB" id="TriTrypDB:LmxM.22.1510"/>
<dbReference type="PhylomeDB" id="E9AVY3"/>
<keyword evidence="3" id="KW-1185">Reference proteome</keyword>
<dbReference type="GeneID" id="13454222"/>
<gene>
    <name evidence="2" type="ORF">LMXM_22_1510</name>
</gene>
<dbReference type="EMBL" id="FR799575">
    <property type="protein sequence ID" value="CBZ27116.1"/>
    <property type="molecule type" value="Genomic_DNA"/>
</dbReference>
<evidence type="ECO:0000313" key="2">
    <source>
        <dbReference type="EMBL" id="CBZ27116.1"/>
    </source>
</evidence>
<reference evidence="2 3" key="1">
    <citation type="journal article" date="2011" name="Genome Res.">
        <title>Chromosome and gene copy number variation allow major structural change between species and strains of Leishmania.</title>
        <authorList>
            <person name="Rogers M.B."/>
            <person name="Hilley J.D."/>
            <person name="Dickens N.J."/>
            <person name="Wilkes J."/>
            <person name="Bates P.A."/>
            <person name="Depledge D.P."/>
            <person name="Harris D."/>
            <person name="Her Y."/>
            <person name="Herzyk P."/>
            <person name="Imamura H."/>
            <person name="Otto T.D."/>
            <person name="Sanders M."/>
            <person name="Seeger K."/>
            <person name="Dujardin J.C."/>
            <person name="Berriman M."/>
            <person name="Smith D.F."/>
            <person name="Hertz-Fowler C."/>
            <person name="Mottram J.C."/>
        </authorList>
    </citation>
    <scope>NUCLEOTIDE SEQUENCE [LARGE SCALE GENOMIC DNA]</scope>
    <source>
        <strain evidence="2 3">MHOM/GT/2001/U1103</strain>
    </source>
</reference>
<dbReference type="AlphaFoldDB" id="E9AVY3"/>
<dbReference type="KEGG" id="lmi:LMXM_22_1510"/>
<dbReference type="OMA" id="SWINEYP"/>